<dbReference type="InterPro" id="IPR032720">
    <property type="entry name" value="Cys_rich_CWC"/>
</dbReference>
<protein>
    <recommendedName>
        <fullName evidence="3">Cysteine-rich CWC family protein</fullName>
    </recommendedName>
</protein>
<evidence type="ECO:0000313" key="2">
    <source>
        <dbReference type="Proteomes" id="UP000290244"/>
    </source>
</evidence>
<evidence type="ECO:0000313" key="1">
    <source>
        <dbReference type="EMBL" id="QBG36462.1"/>
    </source>
</evidence>
<dbReference type="Proteomes" id="UP000290244">
    <property type="component" value="Chromosome"/>
</dbReference>
<keyword evidence="2" id="KW-1185">Reference proteome</keyword>
<gene>
    <name evidence="1" type="ORF">EMK97_12410</name>
</gene>
<name>A0A4P6PA30_9GAMM</name>
<sequence>MNNSVSVDESLCPLCQQKNNCQVASASSCWCMQAEMPEELKDKVPEPLKGKACICQQCQRAFLQANDCS</sequence>
<evidence type="ECO:0008006" key="3">
    <source>
        <dbReference type="Google" id="ProtNLM"/>
    </source>
</evidence>
<dbReference type="Pfam" id="PF14375">
    <property type="entry name" value="Cys_rich_CWC"/>
    <property type="match status" value="1"/>
</dbReference>
<reference evidence="1 2" key="1">
    <citation type="submission" date="2018-12" db="EMBL/GenBank/DDBJ databases">
        <title>Complete genome of Litorilituus sediminis.</title>
        <authorList>
            <person name="Liu A."/>
            <person name="Rong J."/>
        </authorList>
    </citation>
    <scope>NUCLEOTIDE SEQUENCE [LARGE SCALE GENOMIC DNA]</scope>
    <source>
        <strain evidence="1 2">JCM 17549</strain>
    </source>
</reference>
<dbReference type="EMBL" id="CP034759">
    <property type="protein sequence ID" value="QBG36462.1"/>
    <property type="molecule type" value="Genomic_DNA"/>
</dbReference>
<dbReference type="RefSeq" id="WP_130602634.1">
    <property type="nucleotide sequence ID" value="NZ_CP034759.1"/>
</dbReference>
<dbReference type="OrthoDB" id="5625686at2"/>
<proteinExistence type="predicted"/>
<accession>A0A4P6PA30</accession>
<dbReference type="KEGG" id="lsd:EMK97_12410"/>
<dbReference type="AlphaFoldDB" id="A0A4P6PA30"/>
<organism evidence="1 2">
    <name type="scientific">Litorilituus sediminis</name>
    <dbReference type="NCBI Taxonomy" id="718192"/>
    <lineage>
        <taxon>Bacteria</taxon>
        <taxon>Pseudomonadati</taxon>
        <taxon>Pseudomonadota</taxon>
        <taxon>Gammaproteobacteria</taxon>
        <taxon>Alteromonadales</taxon>
        <taxon>Colwelliaceae</taxon>
        <taxon>Litorilituus</taxon>
    </lineage>
</organism>